<comment type="caution">
    <text evidence="12">The sequence shown here is derived from an EMBL/GenBank/DDBJ whole genome shotgun (WGS) entry which is preliminary data.</text>
</comment>
<sequence length="309" mass="34240">MKLGIIGAGAVGEIVAYTSAMRGIASDIIINDVIKEKAISQAIDLNDGRLFYPKDVKFRAGEYEDMGDRDVVVICSGKIPEEDRLNELELNKKEVASYVRKIVDAGFKGIFVVVTNPVDIITYEVYKVSGFDDSRVIGSGTFLDSARLQVVIANKLGISPKSVNATVLGEHGESQFVPWSQVMIDSMPLDKYKETHPELFKDFDKDQVEDDTRRRGWDIFKGKGSTQYGIGNTVNNIIQAIANDEKIVLKASCLMEGHYGLDDLYISTPIRVGKDGIEEKFELDLTDEELGRLKKTAGVIKDHIAKLDL</sequence>
<dbReference type="InterPro" id="IPR011304">
    <property type="entry name" value="L-lactate_DH"/>
</dbReference>
<dbReference type="SUPFAM" id="SSF56327">
    <property type="entry name" value="LDH C-terminal domain-like"/>
    <property type="match status" value="1"/>
</dbReference>
<dbReference type="Pfam" id="PF02866">
    <property type="entry name" value="Ldh_1_C"/>
    <property type="match status" value="1"/>
</dbReference>
<dbReference type="InterPro" id="IPR001236">
    <property type="entry name" value="Lactate/malate_DH_N"/>
</dbReference>
<protein>
    <recommendedName>
        <fullName evidence="3 6">L-lactate dehydrogenase</fullName>
        <ecNumber evidence="3 6">1.1.1.27</ecNumber>
    </recommendedName>
</protein>
<evidence type="ECO:0000256" key="1">
    <source>
        <dbReference type="ARBA" id="ARBA00004843"/>
    </source>
</evidence>
<dbReference type="CDD" id="cd05291">
    <property type="entry name" value="HicDH_like"/>
    <property type="match status" value="1"/>
</dbReference>
<dbReference type="PANTHER" id="PTHR43128:SF31">
    <property type="entry name" value="L-LACTATE DEHYDROGENASE"/>
    <property type="match status" value="1"/>
</dbReference>
<evidence type="ECO:0000256" key="2">
    <source>
        <dbReference type="ARBA" id="ARBA00006054"/>
    </source>
</evidence>
<evidence type="ECO:0000259" key="11">
    <source>
        <dbReference type="Pfam" id="PF02866"/>
    </source>
</evidence>
<evidence type="ECO:0000256" key="4">
    <source>
        <dbReference type="ARBA" id="ARBA00023002"/>
    </source>
</evidence>
<dbReference type="GO" id="GO:0005737">
    <property type="term" value="C:cytoplasm"/>
    <property type="evidence" value="ECO:0007669"/>
    <property type="project" value="UniProtKB-UniRule"/>
</dbReference>
<dbReference type="PRINTS" id="PR00086">
    <property type="entry name" value="LLDHDRGNASE"/>
</dbReference>
<dbReference type="SUPFAM" id="SSF51735">
    <property type="entry name" value="NAD(P)-binding Rossmann-fold domains"/>
    <property type="match status" value="1"/>
</dbReference>
<feature type="domain" description="Lactate/malate dehydrogenase C-terminal" evidence="11">
    <location>
        <begin position="141"/>
        <end position="306"/>
    </location>
</feature>
<keyword evidence="4 9" id="KW-0560">Oxidoreductase</keyword>
<dbReference type="InterPro" id="IPR036291">
    <property type="entry name" value="NAD(P)-bd_dom_sf"/>
</dbReference>
<gene>
    <name evidence="12" type="ORF">HMPREF3229_00125</name>
</gene>
<name>A0A133PSF2_9FIRM</name>
<feature type="binding site" evidence="8">
    <location>
        <position position="32"/>
    </location>
    <ligand>
        <name>NAD(+)</name>
        <dbReference type="ChEBI" id="CHEBI:57540"/>
    </ligand>
</feature>
<evidence type="ECO:0000259" key="10">
    <source>
        <dbReference type="Pfam" id="PF00056"/>
    </source>
</evidence>
<organism evidence="12">
    <name type="scientific">Peptoniphilus harei</name>
    <dbReference type="NCBI Taxonomy" id="54005"/>
    <lineage>
        <taxon>Bacteria</taxon>
        <taxon>Bacillati</taxon>
        <taxon>Bacillota</taxon>
        <taxon>Tissierellia</taxon>
        <taxon>Tissierellales</taxon>
        <taxon>Peptoniphilaceae</taxon>
        <taxon>Peptoniphilus</taxon>
    </lineage>
</organism>
<feature type="binding site" evidence="8">
    <location>
        <begin position="114"/>
        <end position="116"/>
    </location>
    <ligand>
        <name>NAD(+)</name>
        <dbReference type="ChEBI" id="CHEBI:57540"/>
    </ligand>
</feature>
<dbReference type="RefSeq" id="WP_060799449.1">
    <property type="nucleotide sequence ID" value="NZ_KQ957086.1"/>
</dbReference>
<dbReference type="InterPro" id="IPR001557">
    <property type="entry name" value="L-lactate/malate_DH"/>
</dbReference>
<dbReference type="PANTHER" id="PTHR43128">
    <property type="entry name" value="L-2-HYDROXYCARBOXYLATE DEHYDROGENASE (NAD(P)(+))"/>
    <property type="match status" value="1"/>
</dbReference>
<dbReference type="Gene3D" id="3.40.50.720">
    <property type="entry name" value="NAD(P)-binding Rossmann-like Domain"/>
    <property type="match status" value="1"/>
</dbReference>
<dbReference type="Gene3D" id="3.90.110.10">
    <property type="entry name" value="Lactate dehydrogenase/glycoside hydrolase, family 4, C-terminal"/>
    <property type="match status" value="1"/>
</dbReference>
<dbReference type="GO" id="GO:0006089">
    <property type="term" value="P:lactate metabolic process"/>
    <property type="evidence" value="ECO:0007669"/>
    <property type="project" value="TreeGrafter"/>
</dbReference>
<feature type="binding site" evidence="8">
    <location>
        <position position="91"/>
    </location>
    <ligand>
        <name>NAD(+)</name>
        <dbReference type="ChEBI" id="CHEBI:57540"/>
    </ligand>
</feature>
<evidence type="ECO:0000313" key="12">
    <source>
        <dbReference type="EMBL" id="KXA31752.1"/>
    </source>
</evidence>
<evidence type="ECO:0000256" key="9">
    <source>
        <dbReference type="RuleBase" id="RU003369"/>
    </source>
</evidence>
<feature type="active site" description="Proton acceptor" evidence="7">
    <location>
        <position position="171"/>
    </location>
</feature>
<dbReference type="Proteomes" id="UP000070174">
    <property type="component" value="Unassembled WGS sequence"/>
</dbReference>
<comment type="similarity">
    <text evidence="2">Belongs to the LDH/MDH superfamily. LDH family.</text>
</comment>
<dbReference type="Pfam" id="PF00056">
    <property type="entry name" value="Ldh_1_N"/>
    <property type="match status" value="1"/>
</dbReference>
<dbReference type="InterPro" id="IPR022383">
    <property type="entry name" value="Lactate/malate_DH_C"/>
</dbReference>
<dbReference type="EC" id="1.1.1.27" evidence="3 6"/>
<keyword evidence="5 8" id="KW-0520">NAD</keyword>
<dbReference type="GO" id="GO:0006096">
    <property type="term" value="P:glycolytic process"/>
    <property type="evidence" value="ECO:0007669"/>
    <property type="project" value="UniProtKB-UniRule"/>
</dbReference>
<dbReference type="EMBL" id="LRQE01000003">
    <property type="protein sequence ID" value="KXA31752.1"/>
    <property type="molecule type" value="Genomic_DNA"/>
</dbReference>
<feature type="domain" description="Lactate/malate dehydrogenase N-terminal" evidence="10">
    <location>
        <begin position="1"/>
        <end position="138"/>
    </location>
</feature>
<dbReference type="InterPro" id="IPR015955">
    <property type="entry name" value="Lactate_DH/Glyco_Ohase_4_C"/>
</dbReference>
<evidence type="ECO:0000313" key="13">
    <source>
        <dbReference type="Proteomes" id="UP000070174"/>
    </source>
</evidence>
<dbReference type="AlphaFoldDB" id="A0A133PSF2"/>
<evidence type="ECO:0000256" key="5">
    <source>
        <dbReference type="ARBA" id="ARBA00023027"/>
    </source>
</evidence>
<evidence type="ECO:0000256" key="6">
    <source>
        <dbReference type="NCBIfam" id="TIGR01771"/>
    </source>
</evidence>
<evidence type="ECO:0000256" key="7">
    <source>
        <dbReference type="PIRSR" id="PIRSR000102-1"/>
    </source>
</evidence>
<dbReference type="UniPathway" id="UPA00554">
    <property type="reaction ID" value="UER00611"/>
</dbReference>
<dbReference type="GO" id="GO:0004459">
    <property type="term" value="F:L-lactate dehydrogenase (NAD+) activity"/>
    <property type="evidence" value="ECO:0007669"/>
    <property type="project" value="UniProtKB-UniRule"/>
</dbReference>
<dbReference type="NCBIfam" id="TIGR01771">
    <property type="entry name" value="L-LDH-NAD"/>
    <property type="match status" value="1"/>
</dbReference>
<evidence type="ECO:0000256" key="3">
    <source>
        <dbReference type="ARBA" id="ARBA00012967"/>
    </source>
</evidence>
<feature type="binding site" evidence="8">
    <location>
        <begin position="7"/>
        <end position="12"/>
    </location>
    <ligand>
        <name>NAD(+)</name>
        <dbReference type="ChEBI" id="CHEBI:57540"/>
    </ligand>
</feature>
<proteinExistence type="inferred from homology"/>
<evidence type="ECO:0000256" key="8">
    <source>
        <dbReference type="PIRSR" id="PIRSR000102-3"/>
    </source>
</evidence>
<accession>A0A133PSF2</accession>
<reference evidence="12 13" key="1">
    <citation type="submission" date="2016-01" db="EMBL/GenBank/DDBJ databases">
        <authorList>
            <person name="Oliw E.H."/>
        </authorList>
    </citation>
    <scope>NUCLEOTIDE SEQUENCE [LARGE SCALE GENOMIC DNA]</scope>
    <source>
        <strain evidence="12 13">CMW7756A</strain>
    </source>
</reference>
<dbReference type="PIRSF" id="PIRSF000102">
    <property type="entry name" value="Lac_mal_DH"/>
    <property type="match status" value="1"/>
</dbReference>
<dbReference type="PATRIC" id="fig|54005.3.peg.123"/>
<comment type="pathway">
    <text evidence="1">Fermentation; pyruvate fermentation to lactate; (S)-lactate from pyruvate: step 1/1.</text>
</comment>